<keyword evidence="1" id="KW-0732">Signal</keyword>
<organism evidence="2 3">
    <name type="scientific">Nonomuraea solani</name>
    <dbReference type="NCBI Taxonomy" id="1144553"/>
    <lineage>
        <taxon>Bacteria</taxon>
        <taxon>Bacillati</taxon>
        <taxon>Actinomycetota</taxon>
        <taxon>Actinomycetes</taxon>
        <taxon>Streptosporangiales</taxon>
        <taxon>Streptosporangiaceae</taxon>
        <taxon>Nonomuraea</taxon>
    </lineage>
</organism>
<feature type="signal peptide" evidence="1">
    <location>
        <begin position="1"/>
        <end position="30"/>
    </location>
</feature>
<dbReference type="RefSeq" id="WP_103954913.1">
    <property type="nucleotide sequence ID" value="NZ_FNVT01000002.1"/>
</dbReference>
<feature type="chain" id="PRO_5009290262" evidence="1">
    <location>
        <begin position="31"/>
        <end position="151"/>
    </location>
</feature>
<gene>
    <name evidence="2" type="ORF">SAMN05444920_102180</name>
</gene>
<keyword evidence="3" id="KW-1185">Reference proteome</keyword>
<protein>
    <submittedName>
        <fullName evidence="2">Uncharacterized protein</fullName>
    </submittedName>
</protein>
<sequence length="151" mass="16975">MKRIHTIGAALAAATVVPLGSLALPAPAQATASYLEAQCTISTPFGGYRGSLRVYYNSSSTHDFFNRLNWYSYGPGQGTNNKIFIRLRKHRTGPDQTLKSWAINTRKGSGGRSINIAVNRRDRVWFDFKFRFDIPHASTLDCLKMYRTRSI</sequence>
<dbReference type="AlphaFoldDB" id="A0A1H5Y888"/>
<evidence type="ECO:0000256" key="1">
    <source>
        <dbReference type="SAM" id="SignalP"/>
    </source>
</evidence>
<proteinExistence type="predicted"/>
<evidence type="ECO:0000313" key="2">
    <source>
        <dbReference type="EMBL" id="SEG20279.1"/>
    </source>
</evidence>
<name>A0A1H5Y888_9ACTN</name>
<dbReference type="Proteomes" id="UP000236732">
    <property type="component" value="Unassembled WGS sequence"/>
</dbReference>
<reference evidence="2 3" key="1">
    <citation type="submission" date="2016-10" db="EMBL/GenBank/DDBJ databases">
        <authorList>
            <person name="de Groot N.N."/>
        </authorList>
    </citation>
    <scope>NUCLEOTIDE SEQUENCE [LARGE SCALE GENOMIC DNA]</scope>
    <source>
        <strain evidence="2 3">CGMCC 4.7037</strain>
    </source>
</reference>
<evidence type="ECO:0000313" key="3">
    <source>
        <dbReference type="Proteomes" id="UP000236732"/>
    </source>
</evidence>
<dbReference type="OrthoDB" id="3533927at2"/>
<dbReference type="EMBL" id="FNVT01000002">
    <property type="protein sequence ID" value="SEG20279.1"/>
    <property type="molecule type" value="Genomic_DNA"/>
</dbReference>
<accession>A0A1H5Y888</accession>